<dbReference type="KEGG" id="halh:HTSR_1681"/>
<gene>
    <name evidence="2" type="ORF">HSR6_1749</name>
    <name evidence="1" type="ORF">HTSR_1681</name>
</gene>
<dbReference type="EMBL" id="CP016070">
    <property type="protein sequence ID" value="AOW80851.1"/>
    <property type="molecule type" value="Genomic_DNA"/>
</dbReference>
<dbReference type="KEGG" id="hhsr:HSR6_1749"/>
<protein>
    <recommendedName>
        <fullName evidence="5">Lipoate--protein ligase</fullName>
    </recommendedName>
</protein>
<dbReference type="Gene3D" id="3.30.390.50">
    <property type="entry name" value="CO dehydrogenase flavoprotein, C-terminal domain"/>
    <property type="match status" value="1"/>
</dbReference>
<evidence type="ECO:0000313" key="1">
    <source>
        <dbReference type="EMBL" id="AOW80851.1"/>
    </source>
</evidence>
<reference evidence="1 3" key="1">
    <citation type="submission" date="2016-06" db="EMBL/GenBank/DDBJ databases">
        <title>Discovery of anaerobic lithoheterotrophic haloarchaeon capable of sulfur respiration by hydrogen and formate.</title>
        <authorList>
            <person name="Sorokin D.Y."/>
            <person name="Kublanov I.V."/>
            <person name="Roman P."/>
            <person name="Sinninghe Damste J.S."/>
            <person name="Golyshin P.N."/>
            <person name="Rojo D."/>
            <person name="Ciordia S."/>
            <person name="Mena Md.C."/>
            <person name="Ferrer M."/>
            <person name="Smedile F."/>
            <person name="Messina E."/>
            <person name="La Cono V."/>
            <person name="Yakimov M.M."/>
        </authorList>
    </citation>
    <scope>NUCLEOTIDE SEQUENCE [LARGE SCALE GENOMIC DNA]</scope>
    <source>
        <strain evidence="1 3">HTSR1</strain>
    </source>
</reference>
<dbReference type="Proteomes" id="UP000186165">
    <property type="component" value="Chromosome"/>
</dbReference>
<organism evidence="1 3">
    <name type="scientific">Halodesulfurarchaeum formicicum</name>
    <dbReference type="NCBI Taxonomy" id="1873524"/>
    <lineage>
        <taxon>Archaea</taxon>
        <taxon>Methanobacteriati</taxon>
        <taxon>Methanobacteriota</taxon>
        <taxon>Stenosarchaea group</taxon>
        <taxon>Halobacteria</taxon>
        <taxon>Halobacteriales</taxon>
        <taxon>Halobacteriaceae</taxon>
        <taxon>Halodesulfurarchaeum</taxon>
    </lineage>
</organism>
<dbReference type="STRING" id="1873524.HSR6_1749"/>
<evidence type="ECO:0008006" key="5">
    <source>
        <dbReference type="Google" id="ProtNLM"/>
    </source>
</evidence>
<proteinExistence type="predicted"/>
<reference evidence="4" key="2">
    <citation type="submission" date="2016-08" db="EMBL/GenBank/DDBJ databases">
        <title>Discovery of first anaerobic lithoheterotrophic haloarchae widely represented in hypersaline habitats.</title>
        <authorList>
            <person name="Sorokin D.Y."/>
            <person name="Kublanov I.V."/>
            <person name="Roman P."/>
            <person name="Sinninghe Damste J.S."/>
            <person name="Golyshin P.N."/>
            <person name="Rojo D."/>
            <person name="Ciordia S."/>
            <person name="Mena Md.C."/>
            <person name="Ferrer M."/>
            <person name="Smedile F."/>
            <person name="Messina E."/>
            <person name="La Cono V."/>
            <person name="Yakimov M.M."/>
        </authorList>
    </citation>
    <scope>NUCLEOTIDE SEQUENCE [LARGE SCALE GENOMIC DNA]</scope>
    <source>
        <strain evidence="4">HSR6</strain>
    </source>
</reference>
<sequence>MQATESVKVPDGKLVRVAVTFEESIEDVQITGDFFLQPPEARSDLEAAIEGQPADISVADLAAEIAAVDAECIGFEASDLAQATVEAIR</sequence>
<dbReference type="AlphaFoldDB" id="A0A1D8S675"/>
<evidence type="ECO:0000313" key="4">
    <source>
        <dbReference type="Proteomes" id="UP000186165"/>
    </source>
</evidence>
<keyword evidence="4" id="KW-1185">Reference proteome</keyword>
<dbReference type="RefSeq" id="WP_070365954.1">
    <property type="nucleotide sequence ID" value="NZ_CP016804.1"/>
</dbReference>
<dbReference type="OrthoDB" id="146287at2157"/>
<dbReference type="EMBL" id="CP016804">
    <property type="protein sequence ID" value="APE96186.1"/>
    <property type="molecule type" value="Genomic_DNA"/>
</dbReference>
<accession>A0A1J1ADF1</accession>
<evidence type="ECO:0000313" key="3">
    <source>
        <dbReference type="Proteomes" id="UP000185608"/>
    </source>
</evidence>
<evidence type="ECO:0000313" key="2">
    <source>
        <dbReference type="EMBL" id="APE96186.1"/>
    </source>
</evidence>
<accession>A0A1D8S675</accession>
<name>A0A1D8S675_9EURY</name>
<dbReference type="GeneID" id="30418278"/>
<reference evidence="2" key="3">
    <citation type="journal article" date="2017" name="ISME J.">
        <title>Discovery of anaerobic lithoheterotrophic haloarchaea, ubiquitous in hypersaline habitats.</title>
        <authorList>
            <person name="Sorokin D.Y."/>
            <person name="Messina E."/>
            <person name="Smedile F."/>
            <person name="Roman P."/>
            <person name="Damste J.S.S."/>
            <person name="Ciordia S."/>
            <person name="Mena M.C."/>
            <person name="Ferrer M."/>
            <person name="Golyshin P.N."/>
            <person name="Kublanov I.V."/>
            <person name="Samarov N.I."/>
            <person name="Toshchakov S.V."/>
            <person name="La Cono V."/>
            <person name="Yakimov M.M."/>
        </authorList>
    </citation>
    <scope>NUCLEOTIDE SEQUENCE</scope>
    <source>
        <strain evidence="2">HSR6</strain>
    </source>
</reference>
<dbReference type="Proteomes" id="UP000185608">
    <property type="component" value="Chromosome"/>
</dbReference>